<comment type="caution">
    <text evidence="2">The sequence shown here is derived from an EMBL/GenBank/DDBJ whole genome shotgun (WGS) entry which is preliminary data.</text>
</comment>
<keyword evidence="1" id="KW-1133">Transmembrane helix</keyword>
<keyword evidence="3" id="KW-1185">Reference proteome</keyword>
<organism evidence="2 3">
    <name type="scientific">Paeniglutamicibacter kerguelensis</name>
    <dbReference type="NCBI Taxonomy" id="254788"/>
    <lineage>
        <taxon>Bacteria</taxon>
        <taxon>Bacillati</taxon>
        <taxon>Actinomycetota</taxon>
        <taxon>Actinomycetes</taxon>
        <taxon>Micrococcales</taxon>
        <taxon>Micrococcaceae</taxon>
        <taxon>Paeniglutamicibacter</taxon>
    </lineage>
</organism>
<dbReference type="EMBL" id="JAGIOF010000004">
    <property type="protein sequence ID" value="MBP2388670.1"/>
    <property type="molecule type" value="Genomic_DNA"/>
</dbReference>
<accession>A0ABS4XJN6</accession>
<proteinExistence type="predicted"/>
<sequence length="68" mass="7224">MIQQAIPAAPFGAVFRTVSLELGVSPADDEEVSTKRTEVSLMRGSNLVWTIVGVLLAIALVIWIASAI</sequence>
<dbReference type="Proteomes" id="UP001296993">
    <property type="component" value="Unassembled WGS sequence"/>
</dbReference>
<feature type="transmembrane region" description="Helical" evidence="1">
    <location>
        <begin position="47"/>
        <end position="65"/>
    </location>
</feature>
<name>A0ABS4XJN6_9MICC</name>
<dbReference type="RefSeq" id="WP_210002443.1">
    <property type="nucleotide sequence ID" value="NZ_BAAAJY010000004.1"/>
</dbReference>
<gene>
    <name evidence="2" type="ORF">JOF47_004243</name>
</gene>
<protein>
    <submittedName>
        <fullName evidence="2">Uncharacterized protein</fullName>
    </submittedName>
</protein>
<keyword evidence="1" id="KW-0812">Transmembrane</keyword>
<reference evidence="2 3" key="1">
    <citation type="submission" date="2021-03" db="EMBL/GenBank/DDBJ databases">
        <title>Sequencing the genomes of 1000 actinobacteria strains.</title>
        <authorList>
            <person name="Klenk H.-P."/>
        </authorList>
    </citation>
    <scope>NUCLEOTIDE SEQUENCE [LARGE SCALE GENOMIC DNA]</scope>
    <source>
        <strain evidence="2 3">DSM 15797</strain>
    </source>
</reference>
<evidence type="ECO:0000313" key="3">
    <source>
        <dbReference type="Proteomes" id="UP001296993"/>
    </source>
</evidence>
<keyword evidence="1" id="KW-0472">Membrane</keyword>
<evidence type="ECO:0000313" key="2">
    <source>
        <dbReference type="EMBL" id="MBP2388670.1"/>
    </source>
</evidence>
<evidence type="ECO:0000256" key="1">
    <source>
        <dbReference type="SAM" id="Phobius"/>
    </source>
</evidence>